<dbReference type="InParanoid" id="A0A218Z5W7"/>
<evidence type="ECO:0000313" key="3">
    <source>
        <dbReference type="Proteomes" id="UP000242519"/>
    </source>
</evidence>
<dbReference type="AlphaFoldDB" id="A0A218Z5W7"/>
<dbReference type="EMBL" id="MZNU01000219">
    <property type="protein sequence ID" value="OWP02645.1"/>
    <property type="molecule type" value="Genomic_DNA"/>
</dbReference>
<name>A0A218Z5W7_9HELO</name>
<organism evidence="2 3">
    <name type="scientific">Diplocarpon coronariae</name>
    <dbReference type="NCBI Taxonomy" id="2795749"/>
    <lineage>
        <taxon>Eukaryota</taxon>
        <taxon>Fungi</taxon>
        <taxon>Dikarya</taxon>
        <taxon>Ascomycota</taxon>
        <taxon>Pezizomycotina</taxon>
        <taxon>Leotiomycetes</taxon>
        <taxon>Helotiales</taxon>
        <taxon>Drepanopezizaceae</taxon>
        <taxon>Diplocarpon</taxon>
    </lineage>
</organism>
<feature type="region of interest" description="Disordered" evidence="1">
    <location>
        <begin position="41"/>
        <end position="76"/>
    </location>
</feature>
<evidence type="ECO:0000256" key="1">
    <source>
        <dbReference type="SAM" id="MobiDB-lite"/>
    </source>
</evidence>
<dbReference type="Proteomes" id="UP000242519">
    <property type="component" value="Unassembled WGS sequence"/>
</dbReference>
<protein>
    <submittedName>
        <fullName evidence="2">Lospin</fullName>
    </submittedName>
</protein>
<proteinExistence type="predicted"/>
<evidence type="ECO:0000313" key="2">
    <source>
        <dbReference type="EMBL" id="OWP02645.1"/>
    </source>
</evidence>
<comment type="caution">
    <text evidence="2">The sequence shown here is derived from an EMBL/GenBank/DDBJ whole genome shotgun (WGS) entry which is preliminary data.</text>
</comment>
<accession>A0A218Z5W7</accession>
<gene>
    <name evidence="2" type="ORF">B2J93_6478</name>
</gene>
<reference evidence="2 3" key="1">
    <citation type="submission" date="2017-04" db="EMBL/GenBank/DDBJ databases">
        <title>Draft genome sequence of Marssonina coronaria NL1: causal agent of apple blotch.</title>
        <authorList>
            <person name="Cheng Q."/>
        </authorList>
    </citation>
    <scope>NUCLEOTIDE SEQUENCE [LARGE SCALE GENOMIC DNA]</scope>
    <source>
        <strain evidence="2 3">NL1</strain>
    </source>
</reference>
<keyword evidence="3" id="KW-1185">Reference proteome</keyword>
<sequence>MILVRSDKKLPPTSSKALGDIANAWRLGHVRQTRKHLISTLQALGENPQAGDTADIESSSPTRISPARRPEESSLLAVGTLSSVARSWKDTHTAHGSPPP</sequence>